<protein>
    <submittedName>
        <fullName evidence="1">Uncharacterized protein</fullName>
    </submittedName>
</protein>
<evidence type="ECO:0000313" key="2">
    <source>
        <dbReference type="Proteomes" id="UP000282386"/>
    </source>
</evidence>
<dbReference type="Proteomes" id="UP000282386">
    <property type="component" value="Chromosome"/>
</dbReference>
<proteinExistence type="predicted"/>
<dbReference type="EMBL" id="LR134479">
    <property type="protein sequence ID" value="VEI22932.1"/>
    <property type="molecule type" value="Genomic_DNA"/>
</dbReference>
<reference evidence="1 2" key="1">
    <citation type="submission" date="2018-12" db="EMBL/GenBank/DDBJ databases">
        <authorList>
            <consortium name="Pathogen Informatics"/>
        </authorList>
    </citation>
    <scope>NUCLEOTIDE SEQUENCE [LARGE SCALE GENOMIC DNA]</scope>
    <source>
        <strain evidence="1 2">NCTC10207</strain>
    </source>
</reference>
<gene>
    <name evidence="1" type="ORF">NCTC10207_01026</name>
</gene>
<dbReference type="AlphaFoldDB" id="A0A7Z9A515"/>
<organism evidence="1 2">
    <name type="scientific">Rothia aeria</name>
    <dbReference type="NCBI Taxonomy" id="172042"/>
    <lineage>
        <taxon>Bacteria</taxon>
        <taxon>Bacillati</taxon>
        <taxon>Actinomycetota</taxon>
        <taxon>Actinomycetes</taxon>
        <taxon>Micrococcales</taxon>
        <taxon>Micrococcaceae</taxon>
        <taxon>Rothia</taxon>
    </lineage>
</organism>
<evidence type="ECO:0000313" key="1">
    <source>
        <dbReference type="EMBL" id="VEI22932.1"/>
    </source>
</evidence>
<name>A0A7Z9A515_9MICC</name>
<accession>A0A7Z9A515</accession>
<sequence>MGINPPKMGDNYETITLFLSQSAGKSPILEGRIFIIQHVVNVRFSVDTCGSFPVCSRTNNGS</sequence>